<organism evidence="1 2">
    <name type="scientific">Hylemonella gracilis</name>
    <dbReference type="NCBI Taxonomy" id="80880"/>
    <lineage>
        <taxon>Bacteria</taxon>
        <taxon>Pseudomonadati</taxon>
        <taxon>Pseudomonadota</taxon>
        <taxon>Betaproteobacteria</taxon>
        <taxon>Burkholderiales</taxon>
        <taxon>Comamonadaceae</taxon>
        <taxon>Hylemonella</taxon>
    </lineage>
</organism>
<evidence type="ECO:0000313" key="2">
    <source>
        <dbReference type="Proteomes" id="UP000292939"/>
    </source>
</evidence>
<dbReference type="Gene3D" id="3.90.1480.10">
    <property type="entry name" value="Alpha-2,3-sialyltransferase"/>
    <property type="match status" value="1"/>
</dbReference>
<evidence type="ECO:0008006" key="3">
    <source>
        <dbReference type="Google" id="ProtNLM"/>
    </source>
</evidence>
<dbReference type="KEGG" id="hgr:DW355_06090"/>
<dbReference type="AlphaFoldDB" id="A0A4P6UIS4"/>
<dbReference type="Proteomes" id="UP000292939">
    <property type="component" value="Chromosome"/>
</dbReference>
<protein>
    <recommendedName>
        <fullName evidence="3">DUF115 domain-containing protein</fullName>
    </recommendedName>
</protein>
<dbReference type="EMBL" id="CP031395">
    <property type="protein sequence ID" value="QBK04416.1"/>
    <property type="molecule type" value="Genomic_DNA"/>
</dbReference>
<dbReference type="RefSeq" id="WP_131278487.1">
    <property type="nucleotide sequence ID" value="NZ_CP031395.1"/>
</dbReference>
<accession>A0A4P6UIS4</accession>
<sequence>MAAVMRTWLRYAAWLLPHGVHVLRQRLRAARPPAQLVPKEVLVANGQLKNRHAGQRCFIVGNGPSVKQVDLRRLQGETVFSVSNGYLHEGYAAMAPQYHCVPQITYGRMTEADVVSWFREMENSIGNAELFLNETEAALVRRYGLFAARKVHYLAFQENFDELNDLRLIDIVQSVPRVESVPIMALMIAMYMGFQEIILLGVDHDSWRTGYYNYAFQPKAMSGKDYSVNDQGKILAENFDTFQSLARLWRQYRHLAKVASANHIKIVNASPGGELDEFPRDSLESLGI</sequence>
<evidence type="ECO:0000313" key="1">
    <source>
        <dbReference type="EMBL" id="QBK04416.1"/>
    </source>
</evidence>
<gene>
    <name evidence="1" type="ORF">DW355_06090</name>
</gene>
<dbReference type="OrthoDB" id="9177936at2"/>
<name>A0A4P6UIS4_9BURK</name>
<reference evidence="1 2" key="1">
    <citation type="submission" date="2018-07" db="EMBL/GenBank/DDBJ databases">
        <title>Exploring interactions and the metabolic potential of the ultra-small soil bacteria Hylemonella gracilis.</title>
        <authorList>
            <person name="Tyc O."/>
            <person name="Kulkarni P."/>
            <person name="Gawehns F."/>
            <person name="Hundscheid M."/>
            <person name="Zweers H."/>
            <person name="Garbeva P."/>
        </authorList>
    </citation>
    <scope>NUCLEOTIDE SEQUENCE [LARGE SCALE GENOMIC DNA]</scope>
    <source>
        <strain evidence="1 2">NS1</strain>
    </source>
</reference>
<proteinExistence type="predicted"/>